<accession>A0AAW0LS37</accession>
<dbReference type="GO" id="GO:0016020">
    <property type="term" value="C:membrane"/>
    <property type="evidence" value="ECO:0007669"/>
    <property type="project" value="InterPro"/>
</dbReference>
<evidence type="ECO:0000313" key="10">
    <source>
        <dbReference type="EMBL" id="KAK7854357.1"/>
    </source>
</evidence>
<feature type="transmembrane region" description="Helical" evidence="9">
    <location>
        <begin position="53"/>
        <end position="73"/>
    </location>
</feature>
<evidence type="ECO:0000256" key="1">
    <source>
        <dbReference type="ARBA" id="ARBA00004127"/>
    </source>
</evidence>
<keyword evidence="2" id="KW-0328">Glycosyltransferase</keyword>
<dbReference type="GO" id="GO:0071555">
    <property type="term" value="P:cell wall organization"/>
    <property type="evidence" value="ECO:0007669"/>
    <property type="project" value="UniProtKB-KW"/>
</dbReference>
<dbReference type="EMBL" id="PKMF04000056">
    <property type="protein sequence ID" value="KAK7854357.1"/>
    <property type="molecule type" value="Genomic_DNA"/>
</dbReference>
<dbReference type="AlphaFoldDB" id="A0AAW0LS37"/>
<dbReference type="InterPro" id="IPR005150">
    <property type="entry name" value="Cellulose_synth"/>
</dbReference>
<evidence type="ECO:0000256" key="8">
    <source>
        <dbReference type="PIRSR" id="PIRSR605150-2"/>
    </source>
</evidence>
<dbReference type="PANTHER" id="PTHR13301">
    <property type="entry name" value="X-BOX TRANSCRIPTION FACTOR-RELATED"/>
    <property type="match status" value="1"/>
</dbReference>
<evidence type="ECO:0000313" key="11">
    <source>
        <dbReference type="Proteomes" id="UP000237347"/>
    </source>
</evidence>
<dbReference type="Gramene" id="rna-CFP56_45804">
    <property type="protein sequence ID" value="cds-POE55457.1"/>
    <property type="gene ID" value="gene-CFP56_45804"/>
</dbReference>
<keyword evidence="4 9" id="KW-0812">Transmembrane</keyword>
<dbReference type="InterPro" id="IPR029044">
    <property type="entry name" value="Nucleotide-diphossugar_trans"/>
</dbReference>
<keyword evidence="7" id="KW-0961">Cell wall biogenesis/degradation</keyword>
<organism evidence="10 11">
    <name type="scientific">Quercus suber</name>
    <name type="common">Cork oak</name>
    <dbReference type="NCBI Taxonomy" id="58331"/>
    <lineage>
        <taxon>Eukaryota</taxon>
        <taxon>Viridiplantae</taxon>
        <taxon>Streptophyta</taxon>
        <taxon>Embryophyta</taxon>
        <taxon>Tracheophyta</taxon>
        <taxon>Spermatophyta</taxon>
        <taxon>Magnoliopsida</taxon>
        <taxon>eudicotyledons</taxon>
        <taxon>Gunneridae</taxon>
        <taxon>Pentapetalae</taxon>
        <taxon>rosids</taxon>
        <taxon>fabids</taxon>
        <taxon>Fagales</taxon>
        <taxon>Fagaceae</taxon>
        <taxon>Quercus</taxon>
    </lineage>
</organism>
<protein>
    <submittedName>
        <fullName evidence="10">Cellulose synthase-like protein g1</fullName>
    </submittedName>
</protein>
<dbReference type="Gene3D" id="3.90.550.10">
    <property type="entry name" value="Spore Coat Polysaccharide Biosynthesis Protein SpsA, Chain A"/>
    <property type="match status" value="1"/>
</dbReference>
<evidence type="ECO:0000256" key="5">
    <source>
        <dbReference type="ARBA" id="ARBA00022989"/>
    </source>
</evidence>
<dbReference type="FunFam" id="3.90.550.10:FF:000194">
    <property type="entry name" value="Cellulose synthase-like protein G2 isoform A"/>
    <property type="match status" value="1"/>
</dbReference>
<sequence length="208" mass="23983">MDGSLPLHICHVNPLFIFINRSHTFIHSIALALLIYYRASFLFQHPKTSATPILPWLLVFVAELVLSFIWLLGQAYRWRPVSRTVFPERLPEDDKLPAIDVFIFTVDPNKEPTLKVMNTVLSAMALDYPQGKLHVYVSDDGGSPVTLHGLKEAWRFAKWWLPFCRRYRIKTRCPEAYFSASNDDDDEGFGSSEFITERKKTQVSVCVF</sequence>
<evidence type="ECO:0000256" key="2">
    <source>
        <dbReference type="ARBA" id="ARBA00022676"/>
    </source>
</evidence>
<keyword evidence="11" id="KW-1185">Reference proteome</keyword>
<dbReference type="Pfam" id="PF03552">
    <property type="entry name" value="Cellulose_synt"/>
    <property type="match status" value="1"/>
</dbReference>
<keyword evidence="3" id="KW-0808">Transferase</keyword>
<feature type="binding site" evidence="8">
    <location>
        <position position="140"/>
    </location>
    <ligand>
        <name>UDP-alpha-D-glucose</name>
        <dbReference type="ChEBI" id="CHEBI:58885"/>
    </ligand>
</feature>
<comment type="subcellular location">
    <subcellularLocation>
        <location evidence="1">Endomembrane system</location>
        <topology evidence="1">Multi-pass membrane protein</topology>
    </subcellularLocation>
</comment>
<feature type="transmembrane region" description="Helical" evidence="9">
    <location>
        <begin position="24"/>
        <end position="41"/>
    </location>
</feature>
<keyword evidence="6 9" id="KW-0472">Membrane</keyword>
<evidence type="ECO:0000256" key="7">
    <source>
        <dbReference type="ARBA" id="ARBA00023316"/>
    </source>
</evidence>
<name>A0AAW0LS37_QUESU</name>
<evidence type="ECO:0000256" key="6">
    <source>
        <dbReference type="ARBA" id="ARBA00023136"/>
    </source>
</evidence>
<evidence type="ECO:0000256" key="4">
    <source>
        <dbReference type="ARBA" id="ARBA00022692"/>
    </source>
</evidence>
<reference evidence="10 11" key="1">
    <citation type="journal article" date="2018" name="Sci. Data">
        <title>The draft genome sequence of cork oak.</title>
        <authorList>
            <person name="Ramos A.M."/>
            <person name="Usie A."/>
            <person name="Barbosa P."/>
            <person name="Barros P.M."/>
            <person name="Capote T."/>
            <person name="Chaves I."/>
            <person name="Simoes F."/>
            <person name="Abreu I."/>
            <person name="Carrasquinho I."/>
            <person name="Faro C."/>
            <person name="Guimaraes J.B."/>
            <person name="Mendonca D."/>
            <person name="Nobrega F."/>
            <person name="Rodrigues L."/>
            <person name="Saibo N.J.M."/>
            <person name="Varela M.C."/>
            <person name="Egas C."/>
            <person name="Matos J."/>
            <person name="Miguel C.M."/>
            <person name="Oliveira M.M."/>
            <person name="Ricardo C.P."/>
            <person name="Goncalves S."/>
        </authorList>
    </citation>
    <scope>NUCLEOTIDE SEQUENCE [LARGE SCALE GENOMIC DNA]</scope>
    <source>
        <strain evidence="11">cv. HL8</strain>
    </source>
</reference>
<dbReference type="Proteomes" id="UP000237347">
    <property type="component" value="Unassembled WGS sequence"/>
</dbReference>
<dbReference type="GO" id="GO:0030244">
    <property type="term" value="P:cellulose biosynthetic process"/>
    <property type="evidence" value="ECO:0007669"/>
    <property type="project" value="InterPro"/>
</dbReference>
<keyword evidence="5 9" id="KW-1133">Transmembrane helix</keyword>
<dbReference type="GO" id="GO:0012505">
    <property type="term" value="C:endomembrane system"/>
    <property type="evidence" value="ECO:0007669"/>
    <property type="project" value="UniProtKB-SubCell"/>
</dbReference>
<evidence type="ECO:0000256" key="3">
    <source>
        <dbReference type="ARBA" id="ARBA00022679"/>
    </source>
</evidence>
<feature type="binding site" evidence="8">
    <location>
        <position position="111"/>
    </location>
    <ligand>
        <name>UDP-alpha-D-glucose</name>
        <dbReference type="ChEBI" id="CHEBI:58885"/>
    </ligand>
</feature>
<gene>
    <name evidence="10" type="primary">CSLG1_3</name>
    <name evidence="10" type="ORF">CFP56_032570</name>
</gene>
<evidence type="ECO:0000256" key="9">
    <source>
        <dbReference type="SAM" id="Phobius"/>
    </source>
</evidence>
<comment type="caution">
    <text evidence="10">The sequence shown here is derived from an EMBL/GenBank/DDBJ whole genome shotgun (WGS) entry which is preliminary data.</text>
</comment>
<dbReference type="GO" id="GO:0016760">
    <property type="term" value="F:cellulose synthase (UDP-forming) activity"/>
    <property type="evidence" value="ECO:0007669"/>
    <property type="project" value="InterPro"/>
</dbReference>
<feature type="binding site" evidence="8">
    <location>
        <position position="110"/>
    </location>
    <ligand>
        <name>UDP-alpha-D-glucose</name>
        <dbReference type="ChEBI" id="CHEBI:58885"/>
    </ligand>
</feature>
<proteinExistence type="predicted"/>